<dbReference type="Gene3D" id="3.40.50.150">
    <property type="entry name" value="Vaccinia Virus protein VP39"/>
    <property type="match status" value="1"/>
</dbReference>
<dbReference type="GO" id="GO:0008168">
    <property type="term" value="F:methyltransferase activity"/>
    <property type="evidence" value="ECO:0007669"/>
    <property type="project" value="UniProtKB-KW"/>
</dbReference>
<accession>A0A917UW78</accession>
<comment type="caution">
    <text evidence="4">The sequence shown here is derived from an EMBL/GenBank/DDBJ whole genome shotgun (WGS) entry which is preliminary data.</text>
</comment>
<dbReference type="GO" id="GO:0032259">
    <property type="term" value="P:methylation"/>
    <property type="evidence" value="ECO:0007669"/>
    <property type="project" value="UniProtKB-KW"/>
</dbReference>
<name>A0A917UW78_9MICO</name>
<dbReference type="AlphaFoldDB" id="A0A917UW78"/>
<dbReference type="SUPFAM" id="SSF53335">
    <property type="entry name" value="S-adenosyl-L-methionine-dependent methyltransferases"/>
    <property type="match status" value="1"/>
</dbReference>
<reference evidence="4" key="2">
    <citation type="submission" date="2020-09" db="EMBL/GenBank/DDBJ databases">
        <authorList>
            <person name="Sun Q."/>
            <person name="Zhou Y."/>
        </authorList>
    </citation>
    <scope>NUCLEOTIDE SEQUENCE</scope>
    <source>
        <strain evidence="4">CGMCC 1.8984</strain>
    </source>
</reference>
<feature type="domain" description="Methyltransferase" evidence="3">
    <location>
        <begin position="44"/>
        <end position="143"/>
    </location>
</feature>
<evidence type="ECO:0000313" key="5">
    <source>
        <dbReference type="Proteomes" id="UP000636956"/>
    </source>
</evidence>
<evidence type="ECO:0000259" key="3">
    <source>
        <dbReference type="Pfam" id="PF13649"/>
    </source>
</evidence>
<organism evidence="4 5">
    <name type="scientific">Agromyces bauzanensis</name>
    <dbReference type="NCBI Taxonomy" id="1308924"/>
    <lineage>
        <taxon>Bacteria</taxon>
        <taxon>Bacillati</taxon>
        <taxon>Actinomycetota</taxon>
        <taxon>Actinomycetes</taxon>
        <taxon>Micrococcales</taxon>
        <taxon>Microbacteriaceae</taxon>
        <taxon>Agromyces</taxon>
    </lineage>
</organism>
<protein>
    <recommendedName>
        <fullName evidence="3">Methyltransferase domain-containing protein</fullName>
    </recommendedName>
</protein>
<dbReference type="CDD" id="cd02440">
    <property type="entry name" value="AdoMet_MTases"/>
    <property type="match status" value="1"/>
</dbReference>
<evidence type="ECO:0000313" key="4">
    <source>
        <dbReference type="EMBL" id="GGJ89812.1"/>
    </source>
</evidence>
<keyword evidence="2" id="KW-0808">Transferase</keyword>
<dbReference type="PANTHER" id="PTHR43861:SF1">
    <property type="entry name" value="TRANS-ACONITATE 2-METHYLTRANSFERASE"/>
    <property type="match status" value="1"/>
</dbReference>
<dbReference type="RefSeq" id="WP_229662406.1">
    <property type="nucleotide sequence ID" value="NZ_BAABFW010000014.1"/>
</dbReference>
<reference evidence="4" key="1">
    <citation type="journal article" date="2014" name="Int. J. Syst. Evol. Microbiol.">
        <title>Complete genome sequence of Corynebacterium casei LMG S-19264T (=DSM 44701T), isolated from a smear-ripened cheese.</title>
        <authorList>
            <consortium name="US DOE Joint Genome Institute (JGI-PGF)"/>
            <person name="Walter F."/>
            <person name="Albersmeier A."/>
            <person name="Kalinowski J."/>
            <person name="Ruckert C."/>
        </authorList>
    </citation>
    <scope>NUCLEOTIDE SEQUENCE</scope>
    <source>
        <strain evidence="4">CGMCC 1.8984</strain>
    </source>
</reference>
<keyword evidence="1" id="KW-0489">Methyltransferase</keyword>
<dbReference type="EMBL" id="BMMD01000020">
    <property type="protein sequence ID" value="GGJ89812.1"/>
    <property type="molecule type" value="Genomic_DNA"/>
</dbReference>
<dbReference type="PANTHER" id="PTHR43861">
    <property type="entry name" value="TRANS-ACONITATE 2-METHYLTRANSFERASE-RELATED"/>
    <property type="match status" value="1"/>
</dbReference>
<evidence type="ECO:0000256" key="2">
    <source>
        <dbReference type="ARBA" id="ARBA00022679"/>
    </source>
</evidence>
<dbReference type="Pfam" id="PF13649">
    <property type="entry name" value="Methyltransf_25"/>
    <property type="match status" value="1"/>
</dbReference>
<gene>
    <name evidence="4" type="ORF">GCM10011372_30430</name>
</gene>
<dbReference type="Proteomes" id="UP000636956">
    <property type="component" value="Unassembled WGS sequence"/>
</dbReference>
<evidence type="ECO:0000256" key="1">
    <source>
        <dbReference type="ARBA" id="ARBA00022603"/>
    </source>
</evidence>
<dbReference type="InterPro" id="IPR041698">
    <property type="entry name" value="Methyltransf_25"/>
</dbReference>
<sequence length="208" mass="22118">MNTATRRAYGAGVKFYDALSGEPVYRIGRVTGVRMLRLRAGDTVLDLGCGTGLNFALLTAAVGPTGRLIGLDRSGAMLDIARRRIERRGWSNVSLVHADATDFSWTDLEVPQVDAVISTYAMSVFNDPHAAWANVRAVLRPGGRACIVDMQVPTGAATVLAPVARLTCAAGGSDIDAHPWTLLEADAHDVRRRSLRGGHIQVVAGTIG</sequence>
<dbReference type="InterPro" id="IPR029063">
    <property type="entry name" value="SAM-dependent_MTases_sf"/>
</dbReference>
<proteinExistence type="predicted"/>
<keyword evidence="5" id="KW-1185">Reference proteome</keyword>